<proteinExistence type="predicted"/>
<reference evidence="1 2" key="1">
    <citation type="submission" date="2014-01" db="EMBL/GenBank/DDBJ databases">
        <title>Sulfitobacter sp. H3 (MCCC 1A00686) Genome Sequencing.</title>
        <authorList>
            <person name="Lai Q."/>
            <person name="Hong Z."/>
        </authorList>
    </citation>
    <scope>NUCLEOTIDE SEQUENCE [LARGE SCALE GENOMIC DNA]</scope>
    <source>
        <strain evidence="1 2">H3</strain>
    </source>
</reference>
<dbReference type="RefSeq" id="WP_037922520.1">
    <property type="nucleotide sequence ID" value="NZ_CP054599.1"/>
</dbReference>
<evidence type="ECO:0000313" key="2">
    <source>
        <dbReference type="Proteomes" id="UP000027746"/>
    </source>
</evidence>
<organism evidence="1 2">
    <name type="scientific">Pseudosulfitobacter pseudonitzschiae</name>
    <dbReference type="NCBI Taxonomy" id="1402135"/>
    <lineage>
        <taxon>Bacteria</taxon>
        <taxon>Pseudomonadati</taxon>
        <taxon>Pseudomonadota</taxon>
        <taxon>Alphaproteobacteria</taxon>
        <taxon>Rhodobacterales</taxon>
        <taxon>Roseobacteraceae</taxon>
        <taxon>Pseudosulfitobacter</taxon>
    </lineage>
</organism>
<protein>
    <submittedName>
        <fullName evidence="1">Carnitine dehydratase</fullName>
    </submittedName>
</protein>
<evidence type="ECO:0000313" key="1">
    <source>
        <dbReference type="EMBL" id="KEJ96985.1"/>
    </source>
</evidence>
<dbReference type="GO" id="GO:0003824">
    <property type="term" value="F:catalytic activity"/>
    <property type="evidence" value="ECO:0007669"/>
    <property type="project" value="InterPro"/>
</dbReference>
<dbReference type="EMBL" id="JAMD01000002">
    <property type="protein sequence ID" value="KEJ96985.1"/>
    <property type="molecule type" value="Genomic_DNA"/>
</dbReference>
<dbReference type="InterPro" id="IPR044855">
    <property type="entry name" value="CoA-Trfase_III_dom3_sf"/>
</dbReference>
<name>A0A073J5C2_9RHOB</name>
<dbReference type="Gene3D" id="3.30.1540.10">
    <property type="entry name" value="formyl-coa transferase, domain 3"/>
    <property type="match status" value="1"/>
</dbReference>
<gene>
    <name evidence="1" type="ORF">SUH3_09430</name>
</gene>
<dbReference type="InterPro" id="IPR050509">
    <property type="entry name" value="CoA-transferase_III"/>
</dbReference>
<dbReference type="PANTHER" id="PTHR48228">
    <property type="entry name" value="SUCCINYL-COA--D-CITRAMALATE COA-TRANSFERASE"/>
    <property type="match status" value="1"/>
</dbReference>
<sequence>MLDRNGPLRGLRVVEMAGLGPAPFACMMLADMGAEVVRIARPGQKPMFGIDQKHNLYDRSRQSVTLDLRNPDDLAQAQTLIARAEVVIEGFRPGVMERLGLGPEPMMASNPALVYGRMTGWGQDGPLRDRAGHDLNYMAISGALWSIGPADAPPPPPQNIIADLAGGGMMLLAGVLAAVLHARGTGQGQVVDACMSDGAALMMVMQYGLMAAGMHNDQQRGGNTLNGGIASYRCYETACGGYVALGPLEPQFYAEMLAQLGLSDDPRFADQYGAQDEMHAVLETLFRSKPRSHWQDILERVDACFAPVLPMSEAPDYPHNVARGTFVTTDGIVQPGPAPRFSLTPSDPPTHGDAGMTTVADVLKSWA</sequence>
<dbReference type="SUPFAM" id="SSF89796">
    <property type="entry name" value="CoA-transferase family III (CaiB/BaiF)"/>
    <property type="match status" value="1"/>
</dbReference>
<dbReference type="InterPro" id="IPR023606">
    <property type="entry name" value="CoA-Trfase_III_dom_1_sf"/>
</dbReference>
<comment type="caution">
    <text evidence="1">The sequence shown here is derived from an EMBL/GenBank/DDBJ whole genome shotgun (WGS) entry which is preliminary data.</text>
</comment>
<dbReference type="Proteomes" id="UP000027746">
    <property type="component" value="Unassembled WGS sequence"/>
</dbReference>
<keyword evidence="2" id="KW-1185">Reference proteome</keyword>
<dbReference type="Gene3D" id="3.40.50.10540">
    <property type="entry name" value="Crotonobetainyl-coa:carnitine coa-transferase, domain 1"/>
    <property type="match status" value="1"/>
</dbReference>
<dbReference type="PANTHER" id="PTHR48228:SF5">
    <property type="entry name" value="ALPHA-METHYLACYL-COA RACEMASE"/>
    <property type="match status" value="1"/>
</dbReference>
<dbReference type="AlphaFoldDB" id="A0A073J5C2"/>
<dbReference type="Pfam" id="PF02515">
    <property type="entry name" value="CoA_transf_3"/>
    <property type="match status" value="1"/>
</dbReference>
<accession>A0A073J5C2</accession>
<dbReference type="InterPro" id="IPR003673">
    <property type="entry name" value="CoA-Trfase_fam_III"/>
</dbReference>
<dbReference type="GeneID" id="68868164"/>
<dbReference type="OrthoDB" id="7208981at2"/>